<evidence type="ECO:0000256" key="1">
    <source>
        <dbReference type="ARBA" id="ARBA00007812"/>
    </source>
</evidence>
<dbReference type="GO" id="GO:0009099">
    <property type="term" value="P:L-valine biosynthetic process"/>
    <property type="evidence" value="ECO:0007669"/>
    <property type="project" value="TreeGrafter"/>
</dbReference>
<evidence type="ECO:0000313" key="3">
    <source>
        <dbReference type="EMBL" id="OIQ70402.1"/>
    </source>
</evidence>
<dbReference type="GO" id="GO:0005948">
    <property type="term" value="C:acetolactate synthase complex"/>
    <property type="evidence" value="ECO:0007669"/>
    <property type="project" value="TreeGrafter"/>
</dbReference>
<dbReference type="InterPro" id="IPR045229">
    <property type="entry name" value="TPP_enz"/>
</dbReference>
<dbReference type="GO" id="GO:0009097">
    <property type="term" value="P:isoleucine biosynthetic process"/>
    <property type="evidence" value="ECO:0007669"/>
    <property type="project" value="TreeGrafter"/>
</dbReference>
<dbReference type="CDD" id="cd00568">
    <property type="entry name" value="TPP_enzymes"/>
    <property type="match status" value="1"/>
</dbReference>
<dbReference type="Gene3D" id="3.40.50.970">
    <property type="match status" value="1"/>
</dbReference>
<protein>
    <submittedName>
        <fullName evidence="3">Acetolactate synthase isozyme 2 large subunit</fullName>
        <ecNumber evidence="3">2.2.1.6</ecNumber>
    </submittedName>
</protein>
<evidence type="ECO:0000259" key="2">
    <source>
        <dbReference type="Pfam" id="PF02775"/>
    </source>
</evidence>
<organism evidence="3">
    <name type="scientific">mine drainage metagenome</name>
    <dbReference type="NCBI Taxonomy" id="410659"/>
    <lineage>
        <taxon>unclassified sequences</taxon>
        <taxon>metagenomes</taxon>
        <taxon>ecological metagenomes</taxon>
    </lineage>
</organism>
<name>A0A1J5PGR6_9ZZZZ</name>
<feature type="domain" description="Thiamine pyrophosphate enzyme TPP-binding" evidence="2">
    <location>
        <begin position="1"/>
        <end position="131"/>
    </location>
</feature>
<dbReference type="PANTHER" id="PTHR18968:SF142">
    <property type="entry name" value="ACETOLACTATE SYNTHASE"/>
    <property type="match status" value="1"/>
</dbReference>
<dbReference type="AlphaFoldDB" id="A0A1J5PGR6"/>
<dbReference type="InterPro" id="IPR011766">
    <property type="entry name" value="TPP_enzyme_TPP-bd"/>
</dbReference>
<dbReference type="Pfam" id="PF02775">
    <property type="entry name" value="TPP_enzyme_C"/>
    <property type="match status" value="1"/>
</dbReference>
<accession>A0A1J5PGR6</accession>
<sequence>MTSTGLGEMGYGLPAAIGASFALNRGEVMCLNCDGGMMLNLQELQTIAHHKLPIKLFIFNNDGYLMIKHTQNALFKTGYVGTDKASGVSCPDFSKMAAAFDMPAYQIHNWDECDETLAKVQAATGPVICEVFMHPEQLFTPKLSMVSKDDGTLVSPPLEDLSPLVPRDVLERAMLVGVHEKSKSL</sequence>
<dbReference type="PANTHER" id="PTHR18968">
    <property type="entry name" value="THIAMINE PYROPHOSPHATE ENZYMES"/>
    <property type="match status" value="1"/>
</dbReference>
<proteinExistence type="inferred from homology"/>
<dbReference type="InterPro" id="IPR029061">
    <property type="entry name" value="THDP-binding"/>
</dbReference>
<dbReference type="GO" id="GO:0050660">
    <property type="term" value="F:flavin adenine dinucleotide binding"/>
    <property type="evidence" value="ECO:0007669"/>
    <property type="project" value="TreeGrafter"/>
</dbReference>
<dbReference type="GO" id="GO:0003984">
    <property type="term" value="F:acetolactate synthase activity"/>
    <property type="evidence" value="ECO:0007669"/>
    <property type="project" value="UniProtKB-EC"/>
</dbReference>
<dbReference type="EC" id="2.2.1.6" evidence="3"/>
<dbReference type="GO" id="GO:0030976">
    <property type="term" value="F:thiamine pyrophosphate binding"/>
    <property type="evidence" value="ECO:0007669"/>
    <property type="project" value="InterPro"/>
</dbReference>
<reference evidence="3" key="1">
    <citation type="submission" date="2016-10" db="EMBL/GenBank/DDBJ databases">
        <title>Sequence of Gallionella enrichment culture.</title>
        <authorList>
            <person name="Poehlein A."/>
            <person name="Muehling M."/>
            <person name="Daniel R."/>
        </authorList>
    </citation>
    <scope>NUCLEOTIDE SEQUENCE</scope>
</reference>
<dbReference type="SUPFAM" id="SSF52518">
    <property type="entry name" value="Thiamin diphosphate-binding fold (THDP-binding)"/>
    <property type="match status" value="1"/>
</dbReference>
<gene>
    <name evidence="3" type="primary">ilvG_6</name>
    <name evidence="3" type="ORF">GALL_479870</name>
</gene>
<comment type="caution">
    <text evidence="3">The sequence shown here is derived from an EMBL/GenBank/DDBJ whole genome shotgun (WGS) entry which is preliminary data.</text>
</comment>
<comment type="similarity">
    <text evidence="1">Belongs to the TPP enzyme family.</text>
</comment>
<dbReference type="EMBL" id="MLJW01004224">
    <property type="protein sequence ID" value="OIQ70402.1"/>
    <property type="molecule type" value="Genomic_DNA"/>
</dbReference>
<keyword evidence="3" id="KW-0808">Transferase</keyword>